<dbReference type="PANTHER" id="PTHR47723">
    <property type="entry name" value="OS05G0353850 PROTEIN"/>
    <property type="match status" value="1"/>
</dbReference>
<protein>
    <submittedName>
        <fullName evidence="2">Polynucleotidyl transferase</fullName>
    </submittedName>
</protein>
<sequence length="477" mass="53377">MFPVEPVEDRWIRLPCVESLPSERVVRRRVLWDYNGGTRWSDRMDFVQGEAQGRLMTNVERGRRHLSPTVSCHKCSLHEETLLHVLRDCAAATQVWLRLVPVVARPKFFCLQFRSWLTSNLFNRPHILVDDDSWEYTFGVTLWKIWLWRNSSVREIRAFVNSILHFAEGARKVGSTGTTRFQRLVCWEPPSDSWIKMNSDGAHNGSSGLASAGGLLRDSHGAWVGGFVMMIGECSIMAAELWGLFQGLTLAWNLRYRRVEAEVRISHIYREANFAADYIATLAASTALGCHQLAAPPSGVVPWIEHDLKGVSYPRNSNLTFSVDHGSPRVDARWVWSECVHVGCYRFVGLGFANRSRVGCCRRQACVRACASEDIGACMASLIEAGRLRRAMFSGEGSERTGTASQGGRGESLEHLGACGYGERLIAACCWRAEILSSRVRRRSVVHGWYTVADTVVSHGLRVAEINPSGCSKYIGP</sequence>
<name>A0A5A7PCH9_STRAF</name>
<comment type="caution">
    <text evidence="2">The sequence shown here is derived from an EMBL/GenBank/DDBJ whole genome shotgun (WGS) entry which is preliminary data.</text>
</comment>
<dbReference type="InterPro" id="IPR012337">
    <property type="entry name" value="RNaseH-like_sf"/>
</dbReference>
<dbReference type="GO" id="GO:0004523">
    <property type="term" value="F:RNA-DNA hybrid ribonuclease activity"/>
    <property type="evidence" value="ECO:0007669"/>
    <property type="project" value="InterPro"/>
</dbReference>
<dbReference type="InterPro" id="IPR053151">
    <property type="entry name" value="RNase_H-like"/>
</dbReference>
<accession>A0A5A7PCH9</accession>
<dbReference type="PANTHER" id="PTHR47723:SF13">
    <property type="entry name" value="PUTATIVE-RELATED"/>
    <property type="match status" value="1"/>
</dbReference>
<dbReference type="OrthoDB" id="1436613at2759"/>
<dbReference type="InterPro" id="IPR002156">
    <property type="entry name" value="RNaseH_domain"/>
</dbReference>
<dbReference type="EMBL" id="BKCP01004372">
    <property type="protein sequence ID" value="GER30653.1"/>
    <property type="molecule type" value="Genomic_DNA"/>
</dbReference>
<dbReference type="Gene3D" id="3.30.420.10">
    <property type="entry name" value="Ribonuclease H-like superfamily/Ribonuclease H"/>
    <property type="match status" value="1"/>
</dbReference>
<reference evidence="3" key="1">
    <citation type="journal article" date="2019" name="Curr. Biol.">
        <title>Genome Sequence of Striga asiatica Provides Insight into the Evolution of Plant Parasitism.</title>
        <authorList>
            <person name="Yoshida S."/>
            <person name="Kim S."/>
            <person name="Wafula E.K."/>
            <person name="Tanskanen J."/>
            <person name="Kim Y.M."/>
            <person name="Honaas L."/>
            <person name="Yang Z."/>
            <person name="Spallek T."/>
            <person name="Conn C.E."/>
            <person name="Ichihashi Y."/>
            <person name="Cheong K."/>
            <person name="Cui S."/>
            <person name="Der J.P."/>
            <person name="Gundlach H."/>
            <person name="Jiao Y."/>
            <person name="Hori C."/>
            <person name="Ishida J.K."/>
            <person name="Kasahara H."/>
            <person name="Kiba T."/>
            <person name="Kim M.S."/>
            <person name="Koo N."/>
            <person name="Laohavisit A."/>
            <person name="Lee Y.H."/>
            <person name="Lumba S."/>
            <person name="McCourt P."/>
            <person name="Mortimer J.C."/>
            <person name="Mutuku J.M."/>
            <person name="Nomura T."/>
            <person name="Sasaki-Sekimoto Y."/>
            <person name="Seto Y."/>
            <person name="Wang Y."/>
            <person name="Wakatake T."/>
            <person name="Sakakibara H."/>
            <person name="Demura T."/>
            <person name="Yamaguchi S."/>
            <person name="Yoneyama K."/>
            <person name="Manabe R.I."/>
            <person name="Nelson D.C."/>
            <person name="Schulman A.H."/>
            <person name="Timko M.P."/>
            <person name="dePamphilis C.W."/>
            <person name="Choi D."/>
            <person name="Shirasu K."/>
        </authorList>
    </citation>
    <scope>NUCLEOTIDE SEQUENCE [LARGE SCALE GENOMIC DNA]</scope>
    <source>
        <strain evidence="3">cv. UVA1</strain>
    </source>
</reference>
<dbReference type="AlphaFoldDB" id="A0A5A7PCH9"/>
<evidence type="ECO:0000313" key="2">
    <source>
        <dbReference type="EMBL" id="GER30653.1"/>
    </source>
</evidence>
<keyword evidence="2" id="KW-0808">Transferase</keyword>
<dbReference type="InterPro" id="IPR044730">
    <property type="entry name" value="RNase_H-like_dom_plant"/>
</dbReference>
<proteinExistence type="predicted"/>
<dbReference type="GO" id="GO:0003676">
    <property type="term" value="F:nucleic acid binding"/>
    <property type="evidence" value="ECO:0007669"/>
    <property type="project" value="InterPro"/>
</dbReference>
<organism evidence="2 3">
    <name type="scientific">Striga asiatica</name>
    <name type="common">Asiatic witchweed</name>
    <name type="synonym">Buchnera asiatica</name>
    <dbReference type="NCBI Taxonomy" id="4170"/>
    <lineage>
        <taxon>Eukaryota</taxon>
        <taxon>Viridiplantae</taxon>
        <taxon>Streptophyta</taxon>
        <taxon>Embryophyta</taxon>
        <taxon>Tracheophyta</taxon>
        <taxon>Spermatophyta</taxon>
        <taxon>Magnoliopsida</taxon>
        <taxon>eudicotyledons</taxon>
        <taxon>Gunneridae</taxon>
        <taxon>Pentapetalae</taxon>
        <taxon>asterids</taxon>
        <taxon>lamiids</taxon>
        <taxon>Lamiales</taxon>
        <taxon>Orobanchaceae</taxon>
        <taxon>Buchnereae</taxon>
        <taxon>Striga</taxon>
    </lineage>
</organism>
<dbReference type="Pfam" id="PF13456">
    <property type="entry name" value="RVT_3"/>
    <property type="match status" value="1"/>
</dbReference>
<evidence type="ECO:0000313" key="3">
    <source>
        <dbReference type="Proteomes" id="UP000325081"/>
    </source>
</evidence>
<dbReference type="CDD" id="cd06222">
    <property type="entry name" value="RNase_H_like"/>
    <property type="match status" value="1"/>
</dbReference>
<dbReference type="SUPFAM" id="SSF53098">
    <property type="entry name" value="Ribonuclease H-like"/>
    <property type="match status" value="1"/>
</dbReference>
<dbReference type="InterPro" id="IPR036397">
    <property type="entry name" value="RNaseH_sf"/>
</dbReference>
<keyword evidence="3" id="KW-1185">Reference proteome</keyword>
<dbReference type="GO" id="GO:0016740">
    <property type="term" value="F:transferase activity"/>
    <property type="evidence" value="ECO:0007669"/>
    <property type="project" value="UniProtKB-KW"/>
</dbReference>
<feature type="domain" description="RNase H type-1" evidence="1">
    <location>
        <begin position="198"/>
        <end position="262"/>
    </location>
</feature>
<evidence type="ECO:0000259" key="1">
    <source>
        <dbReference type="Pfam" id="PF13456"/>
    </source>
</evidence>
<gene>
    <name evidence="2" type="ORF">STAS_06616</name>
</gene>
<dbReference type="Proteomes" id="UP000325081">
    <property type="component" value="Unassembled WGS sequence"/>
</dbReference>